<gene>
    <name evidence="1" type="ORF">GUITHDRAFT_106383</name>
</gene>
<reference evidence="3" key="2">
    <citation type="submission" date="2012-11" db="EMBL/GenBank/DDBJ databases">
        <authorList>
            <person name="Kuo A."/>
            <person name="Curtis B.A."/>
            <person name="Tanifuji G."/>
            <person name="Burki F."/>
            <person name="Gruber A."/>
            <person name="Irimia M."/>
            <person name="Maruyama S."/>
            <person name="Arias M.C."/>
            <person name="Ball S.G."/>
            <person name="Gile G.H."/>
            <person name="Hirakawa Y."/>
            <person name="Hopkins J.F."/>
            <person name="Rensing S.A."/>
            <person name="Schmutz J."/>
            <person name="Symeonidi A."/>
            <person name="Elias M."/>
            <person name="Eveleigh R.J."/>
            <person name="Herman E.K."/>
            <person name="Klute M.J."/>
            <person name="Nakayama T."/>
            <person name="Obornik M."/>
            <person name="Reyes-Prieto A."/>
            <person name="Armbrust E.V."/>
            <person name="Aves S.J."/>
            <person name="Beiko R.G."/>
            <person name="Coutinho P."/>
            <person name="Dacks J.B."/>
            <person name="Durnford D.G."/>
            <person name="Fast N.M."/>
            <person name="Green B.R."/>
            <person name="Grisdale C."/>
            <person name="Hempe F."/>
            <person name="Henrissat B."/>
            <person name="Hoppner M.P."/>
            <person name="Ishida K.-I."/>
            <person name="Kim E."/>
            <person name="Koreny L."/>
            <person name="Kroth P.G."/>
            <person name="Liu Y."/>
            <person name="Malik S.-B."/>
            <person name="Maier U.G."/>
            <person name="McRose D."/>
            <person name="Mock T."/>
            <person name="Neilson J.A."/>
            <person name="Onodera N.T."/>
            <person name="Poole A.M."/>
            <person name="Pritham E.J."/>
            <person name="Richards T.A."/>
            <person name="Rocap G."/>
            <person name="Roy S.W."/>
            <person name="Sarai C."/>
            <person name="Schaack S."/>
            <person name="Shirato S."/>
            <person name="Slamovits C.H."/>
            <person name="Spencer D.F."/>
            <person name="Suzuki S."/>
            <person name="Worden A.Z."/>
            <person name="Zauner S."/>
            <person name="Barry K."/>
            <person name="Bell C."/>
            <person name="Bharti A.K."/>
            <person name="Crow J.A."/>
            <person name="Grimwood J."/>
            <person name="Kramer R."/>
            <person name="Lindquist E."/>
            <person name="Lucas S."/>
            <person name="Salamov A."/>
            <person name="McFadden G.I."/>
            <person name="Lane C.E."/>
            <person name="Keeling P.J."/>
            <person name="Gray M.W."/>
            <person name="Grigoriev I.V."/>
            <person name="Archibald J.M."/>
        </authorList>
    </citation>
    <scope>NUCLEOTIDE SEQUENCE</scope>
    <source>
        <strain evidence="3">CCMP2712</strain>
    </source>
</reference>
<evidence type="ECO:0000313" key="2">
    <source>
        <dbReference type="EnsemblProtists" id="EKX47835"/>
    </source>
</evidence>
<dbReference type="EMBL" id="JH992988">
    <property type="protein sequence ID" value="EKX47835.1"/>
    <property type="molecule type" value="Genomic_DNA"/>
</dbReference>
<dbReference type="RefSeq" id="XP_005834815.1">
    <property type="nucleotide sequence ID" value="XM_005834758.1"/>
</dbReference>
<dbReference type="HOGENOM" id="CLU_1306910_0_0_1"/>
<accession>L1JIC5</accession>
<dbReference type="AlphaFoldDB" id="L1JIC5"/>
<dbReference type="KEGG" id="gtt:GUITHDRAFT_106383"/>
<proteinExistence type="predicted"/>
<name>L1JIC5_GUITC</name>
<organism evidence="1">
    <name type="scientific">Guillardia theta (strain CCMP2712)</name>
    <name type="common">Cryptophyte</name>
    <dbReference type="NCBI Taxonomy" id="905079"/>
    <lineage>
        <taxon>Eukaryota</taxon>
        <taxon>Cryptophyceae</taxon>
        <taxon>Pyrenomonadales</taxon>
        <taxon>Geminigeraceae</taxon>
        <taxon>Guillardia</taxon>
    </lineage>
</organism>
<sequence>MRTMEAHMPCHGTRGEVEERIRSLPMDLLSQRGRIGLETTFPYLITNANGTVCNFFGRNSTELIGRSLRLLSDGTDCSHHALFEAASVAAKDGRVRTYLTITGAQNCKHERMIIAFSLGKASNGCPLIEMLIFPMDSQNPFEIRTPMMQIISKDDEVEQCQHKRIWKAATTDLRRNCPDREVVITSSNNQEVGLSLALTNGIETSPVPKQC</sequence>
<dbReference type="GeneID" id="17304468"/>
<dbReference type="Proteomes" id="UP000011087">
    <property type="component" value="Unassembled WGS sequence"/>
</dbReference>
<dbReference type="PaxDb" id="55529-EKX47835"/>
<reference evidence="1 3" key="1">
    <citation type="journal article" date="2012" name="Nature">
        <title>Algal genomes reveal evolutionary mosaicism and the fate of nucleomorphs.</title>
        <authorList>
            <consortium name="DOE Joint Genome Institute"/>
            <person name="Curtis B.A."/>
            <person name="Tanifuji G."/>
            <person name="Burki F."/>
            <person name="Gruber A."/>
            <person name="Irimia M."/>
            <person name="Maruyama S."/>
            <person name="Arias M.C."/>
            <person name="Ball S.G."/>
            <person name="Gile G.H."/>
            <person name="Hirakawa Y."/>
            <person name="Hopkins J.F."/>
            <person name="Kuo A."/>
            <person name="Rensing S.A."/>
            <person name="Schmutz J."/>
            <person name="Symeonidi A."/>
            <person name="Elias M."/>
            <person name="Eveleigh R.J."/>
            <person name="Herman E.K."/>
            <person name="Klute M.J."/>
            <person name="Nakayama T."/>
            <person name="Obornik M."/>
            <person name="Reyes-Prieto A."/>
            <person name="Armbrust E.V."/>
            <person name="Aves S.J."/>
            <person name="Beiko R.G."/>
            <person name="Coutinho P."/>
            <person name="Dacks J.B."/>
            <person name="Durnford D.G."/>
            <person name="Fast N.M."/>
            <person name="Green B.R."/>
            <person name="Grisdale C.J."/>
            <person name="Hempel F."/>
            <person name="Henrissat B."/>
            <person name="Hoppner M.P."/>
            <person name="Ishida K."/>
            <person name="Kim E."/>
            <person name="Koreny L."/>
            <person name="Kroth P.G."/>
            <person name="Liu Y."/>
            <person name="Malik S.B."/>
            <person name="Maier U.G."/>
            <person name="McRose D."/>
            <person name="Mock T."/>
            <person name="Neilson J.A."/>
            <person name="Onodera N.T."/>
            <person name="Poole A.M."/>
            <person name="Pritham E.J."/>
            <person name="Richards T.A."/>
            <person name="Rocap G."/>
            <person name="Roy S.W."/>
            <person name="Sarai C."/>
            <person name="Schaack S."/>
            <person name="Shirato S."/>
            <person name="Slamovits C.H."/>
            <person name="Spencer D.F."/>
            <person name="Suzuki S."/>
            <person name="Worden A.Z."/>
            <person name="Zauner S."/>
            <person name="Barry K."/>
            <person name="Bell C."/>
            <person name="Bharti A.K."/>
            <person name="Crow J.A."/>
            <person name="Grimwood J."/>
            <person name="Kramer R."/>
            <person name="Lindquist E."/>
            <person name="Lucas S."/>
            <person name="Salamov A."/>
            <person name="McFadden G.I."/>
            <person name="Lane C.E."/>
            <person name="Keeling P.J."/>
            <person name="Gray M.W."/>
            <person name="Grigoriev I.V."/>
            <person name="Archibald J.M."/>
        </authorList>
    </citation>
    <scope>NUCLEOTIDE SEQUENCE</scope>
    <source>
        <strain evidence="1 3">CCMP2712</strain>
    </source>
</reference>
<keyword evidence="3" id="KW-1185">Reference proteome</keyword>
<dbReference type="EnsemblProtists" id="EKX47835">
    <property type="protein sequence ID" value="EKX47835"/>
    <property type="gene ID" value="GUITHDRAFT_106383"/>
</dbReference>
<evidence type="ECO:0000313" key="1">
    <source>
        <dbReference type="EMBL" id="EKX47835.1"/>
    </source>
</evidence>
<evidence type="ECO:0000313" key="3">
    <source>
        <dbReference type="Proteomes" id="UP000011087"/>
    </source>
</evidence>
<reference evidence="2" key="3">
    <citation type="submission" date="2015-06" db="UniProtKB">
        <authorList>
            <consortium name="EnsemblProtists"/>
        </authorList>
    </citation>
    <scope>IDENTIFICATION</scope>
</reference>
<protein>
    <submittedName>
        <fullName evidence="1 2">Uncharacterized protein</fullName>
    </submittedName>
</protein>